<dbReference type="OrthoDB" id="3266451at2759"/>
<proteinExistence type="predicted"/>
<organism evidence="1 2">
    <name type="scientific">Rhodocollybia butyracea</name>
    <dbReference type="NCBI Taxonomy" id="206335"/>
    <lineage>
        <taxon>Eukaryota</taxon>
        <taxon>Fungi</taxon>
        <taxon>Dikarya</taxon>
        <taxon>Basidiomycota</taxon>
        <taxon>Agaricomycotina</taxon>
        <taxon>Agaricomycetes</taxon>
        <taxon>Agaricomycetidae</taxon>
        <taxon>Agaricales</taxon>
        <taxon>Marasmiineae</taxon>
        <taxon>Omphalotaceae</taxon>
        <taxon>Rhodocollybia</taxon>
    </lineage>
</organism>
<dbReference type="Gene3D" id="1.20.1280.50">
    <property type="match status" value="1"/>
</dbReference>
<evidence type="ECO:0000313" key="2">
    <source>
        <dbReference type="Proteomes" id="UP000772434"/>
    </source>
</evidence>
<sequence>MAKGTLVDGVICFRCRHSTTPRTNIDAAGLLQRFRSEYGTATVDTKEVTEMLNAVDKDFEDYETEILLLQSRILYIKTQQTRLKEHAVDLRYLNSPIRKVPNEILLRIFDYACYRNLLQEFPWSEEFKFSPSTPVVDPLKHLPAMSISSVCARWRSVALSASAIWSRISLELSPENSRLQDRRFVLSGFS</sequence>
<evidence type="ECO:0008006" key="3">
    <source>
        <dbReference type="Google" id="ProtNLM"/>
    </source>
</evidence>
<comment type="caution">
    <text evidence="1">The sequence shown here is derived from an EMBL/GenBank/DDBJ whole genome shotgun (WGS) entry which is preliminary data.</text>
</comment>
<dbReference type="AlphaFoldDB" id="A0A9P5Q1W2"/>
<protein>
    <recommendedName>
        <fullName evidence="3">F-box domain-containing protein</fullName>
    </recommendedName>
</protein>
<name>A0A9P5Q1W2_9AGAR</name>
<accession>A0A9P5Q1W2</accession>
<dbReference type="Proteomes" id="UP000772434">
    <property type="component" value="Unassembled WGS sequence"/>
</dbReference>
<dbReference type="EMBL" id="JADNRY010000027">
    <property type="protein sequence ID" value="KAF9072055.1"/>
    <property type="molecule type" value="Genomic_DNA"/>
</dbReference>
<evidence type="ECO:0000313" key="1">
    <source>
        <dbReference type="EMBL" id="KAF9072055.1"/>
    </source>
</evidence>
<keyword evidence="2" id="KW-1185">Reference proteome</keyword>
<gene>
    <name evidence="1" type="ORF">BDP27DRAFT_439856</name>
</gene>
<reference evidence="1" key="1">
    <citation type="submission" date="2020-11" db="EMBL/GenBank/DDBJ databases">
        <authorList>
            <consortium name="DOE Joint Genome Institute"/>
            <person name="Ahrendt S."/>
            <person name="Riley R."/>
            <person name="Andreopoulos W."/>
            <person name="Labutti K."/>
            <person name="Pangilinan J."/>
            <person name="Ruiz-Duenas F.J."/>
            <person name="Barrasa J.M."/>
            <person name="Sanchez-Garcia M."/>
            <person name="Camarero S."/>
            <person name="Miyauchi S."/>
            <person name="Serrano A."/>
            <person name="Linde D."/>
            <person name="Babiker R."/>
            <person name="Drula E."/>
            <person name="Ayuso-Fernandez I."/>
            <person name="Pacheco R."/>
            <person name="Padilla G."/>
            <person name="Ferreira P."/>
            <person name="Barriuso J."/>
            <person name="Kellner H."/>
            <person name="Castanera R."/>
            <person name="Alfaro M."/>
            <person name="Ramirez L."/>
            <person name="Pisabarro A.G."/>
            <person name="Kuo A."/>
            <person name="Tritt A."/>
            <person name="Lipzen A."/>
            <person name="He G."/>
            <person name="Yan M."/>
            <person name="Ng V."/>
            <person name="Cullen D."/>
            <person name="Martin F."/>
            <person name="Rosso M.-N."/>
            <person name="Henrissat B."/>
            <person name="Hibbett D."/>
            <person name="Martinez A.T."/>
            <person name="Grigoriev I.V."/>
        </authorList>
    </citation>
    <scope>NUCLEOTIDE SEQUENCE</scope>
    <source>
        <strain evidence="1">AH 40177</strain>
    </source>
</reference>